<proteinExistence type="inferred from homology"/>
<evidence type="ECO:0000313" key="4">
    <source>
        <dbReference type="Proteomes" id="UP000187609"/>
    </source>
</evidence>
<dbReference type="Proteomes" id="UP000187609">
    <property type="component" value="Unassembled WGS sequence"/>
</dbReference>
<keyword evidence="4" id="KW-1185">Reference proteome</keyword>
<dbReference type="PANTHER" id="PTHR23024">
    <property type="entry name" value="ARYLACETAMIDE DEACETYLASE"/>
    <property type="match status" value="1"/>
</dbReference>
<evidence type="ECO:0000259" key="2">
    <source>
        <dbReference type="Pfam" id="PF07859"/>
    </source>
</evidence>
<dbReference type="OrthoDB" id="408631at2759"/>
<name>A0A1J6IL94_NICAT</name>
<dbReference type="GO" id="GO:0016787">
    <property type="term" value="F:hydrolase activity"/>
    <property type="evidence" value="ECO:0007669"/>
    <property type="project" value="InterPro"/>
</dbReference>
<protein>
    <submittedName>
        <fullName evidence="3">2-hydroxyisoflavanone dehydratase</fullName>
    </submittedName>
</protein>
<dbReference type="InterPro" id="IPR013094">
    <property type="entry name" value="AB_hydrolase_3"/>
</dbReference>
<dbReference type="OMA" id="YPHIRVY"/>
<evidence type="ECO:0000256" key="1">
    <source>
        <dbReference type="ARBA" id="ARBA00010515"/>
    </source>
</evidence>
<dbReference type="KEGG" id="nau:109244569"/>
<organism evidence="3 4">
    <name type="scientific">Nicotiana attenuata</name>
    <name type="common">Coyote tobacco</name>
    <dbReference type="NCBI Taxonomy" id="49451"/>
    <lineage>
        <taxon>Eukaryota</taxon>
        <taxon>Viridiplantae</taxon>
        <taxon>Streptophyta</taxon>
        <taxon>Embryophyta</taxon>
        <taxon>Tracheophyta</taxon>
        <taxon>Spermatophyta</taxon>
        <taxon>Magnoliopsida</taxon>
        <taxon>eudicotyledons</taxon>
        <taxon>Gunneridae</taxon>
        <taxon>Pentapetalae</taxon>
        <taxon>asterids</taxon>
        <taxon>lamiids</taxon>
        <taxon>Solanales</taxon>
        <taxon>Solanaceae</taxon>
        <taxon>Nicotianoideae</taxon>
        <taxon>Nicotianeae</taxon>
        <taxon>Nicotiana</taxon>
    </lineage>
</organism>
<dbReference type="Pfam" id="PF07859">
    <property type="entry name" value="Abhydrolase_3"/>
    <property type="match status" value="1"/>
</dbReference>
<comment type="similarity">
    <text evidence="1">Belongs to the 'GDXG' lipolytic enzyme family.</text>
</comment>
<dbReference type="SUPFAM" id="SSF53474">
    <property type="entry name" value="alpha/beta-Hydrolases"/>
    <property type="match status" value="1"/>
</dbReference>
<evidence type="ECO:0000313" key="3">
    <source>
        <dbReference type="EMBL" id="OIT05630.1"/>
    </source>
</evidence>
<dbReference type="InterPro" id="IPR050466">
    <property type="entry name" value="Carboxylest/Gibb_receptor"/>
</dbReference>
<dbReference type="SMR" id="A0A1J6IL94"/>
<dbReference type="Gramene" id="OIT05630">
    <property type="protein sequence ID" value="OIT05630"/>
    <property type="gene ID" value="A4A49_14408"/>
</dbReference>
<dbReference type="Gene3D" id="3.40.50.1820">
    <property type="entry name" value="alpha/beta hydrolase"/>
    <property type="match status" value="1"/>
</dbReference>
<comment type="caution">
    <text evidence="3">The sequence shown here is derived from an EMBL/GenBank/DDBJ whole genome shotgun (WGS) entry which is preliminary data.</text>
</comment>
<dbReference type="STRING" id="49451.A0A1J6IL94"/>
<reference evidence="3" key="1">
    <citation type="submission" date="2016-11" db="EMBL/GenBank/DDBJ databases">
        <title>The genome of Nicotiana attenuata.</title>
        <authorList>
            <person name="Xu S."/>
            <person name="Brockmoeller T."/>
            <person name="Gaquerel E."/>
            <person name="Navarro A."/>
            <person name="Kuhl H."/>
            <person name="Gase K."/>
            <person name="Ling Z."/>
            <person name="Zhou W."/>
            <person name="Kreitzer C."/>
            <person name="Stanke M."/>
            <person name="Tang H."/>
            <person name="Lyons E."/>
            <person name="Pandey P."/>
            <person name="Pandey S.P."/>
            <person name="Timmermann B."/>
            <person name="Baldwin I.T."/>
        </authorList>
    </citation>
    <scope>NUCLEOTIDE SEQUENCE [LARGE SCALE GENOMIC DNA]</scope>
    <source>
        <strain evidence="3">UT</strain>
    </source>
</reference>
<dbReference type="AlphaFoldDB" id="A0A1J6IL94"/>
<gene>
    <name evidence="3" type="primary">HIDH_1</name>
    <name evidence="3" type="ORF">A4A49_14408</name>
</gene>
<sequence>MASDDQDNEIVTDLYPHIRVYKNGHVERFYHLHNLFYVPPSDQDPNTGVSSKDITISSHVSARLYLPKNTTSSDQEKLPIIVFYHGGGLILNSAFFNIFHRFLNLLVSESNSIAVSVEYRLAPEHDVTTVYEDSWTALQWVASGKDSWLTNYGDFNKIFIVGESGGANIVFNMVMRAGREKLNGDVKICGSILACPYFLIPHENVDVKDLMAYKLWTNVICPKIEPLDCPMINPLCKTAPSLSGLGCSKLFVCLGEKDELAPGEIAMIFVEGVKKSGWNGEFVFFMVEGEGHSFFIFDPETKKARDLIKRFANFIQGK</sequence>
<dbReference type="PANTHER" id="PTHR23024:SF526">
    <property type="entry name" value="2-HYDROXYISOFLAVANONE DEHYDRATASE-LIKE"/>
    <property type="match status" value="1"/>
</dbReference>
<accession>A0A1J6IL94</accession>
<dbReference type="InterPro" id="IPR029058">
    <property type="entry name" value="AB_hydrolase_fold"/>
</dbReference>
<dbReference type="EMBL" id="MJEQ01037184">
    <property type="protein sequence ID" value="OIT05630.1"/>
    <property type="molecule type" value="Genomic_DNA"/>
</dbReference>
<dbReference type="GeneID" id="109244569"/>
<feature type="domain" description="Alpha/beta hydrolase fold-3" evidence="2">
    <location>
        <begin position="81"/>
        <end position="295"/>
    </location>
</feature>